<dbReference type="EMBL" id="DS547095">
    <property type="protein sequence ID" value="EDR11714.1"/>
    <property type="molecule type" value="Genomic_DNA"/>
</dbReference>
<feature type="chain" id="PRO_5002747027" evidence="2">
    <location>
        <begin position="21"/>
        <end position="122"/>
    </location>
</feature>
<feature type="region of interest" description="Disordered" evidence="1">
    <location>
        <begin position="19"/>
        <end position="122"/>
    </location>
</feature>
<evidence type="ECO:0000256" key="2">
    <source>
        <dbReference type="SAM" id="SignalP"/>
    </source>
</evidence>
<keyword evidence="2" id="KW-0732">Signal</keyword>
<reference evidence="3 4" key="1">
    <citation type="journal article" date="2008" name="Nature">
        <title>The genome of Laccaria bicolor provides insights into mycorrhizal symbiosis.</title>
        <authorList>
            <person name="Martin F."/>
            <person name="Aerts A."/>
            <person name="Ahren D."/>
            <person name="Brun A."/>
            <person name="Danchin E.G.J."/>
            <person name="Duchaussoy F."/>
            <person name="Gibon J."/>
            <person name="Kohler A."/>
            <person name="Lindquist E."/>
            <person name="Pereda V."/>
            <person name="Salamov A."/>
            <person name="Shapiro H.J."/>
            <person name="Wuyts J."/>
            <person name="Blaudez D."/>
            <person name="Buee M."/>
            <person name="Brokstein P."/>
            <person name="Canbaeck B."/>
            <person name="Cohen D."/>
            <person name="Courty P.E."/>
            <person name="Coutinho P.M."/>
            <person name="Delaruelle C."/>
            <person name="Detter J.C."/>
            <person name="Deveau A."/>
            <person name="DiFazio S."/>
            <person name="Duplessis S."/>
            <person name="Fraissinet-Tachet L."/>
            <person name="Lucic E."/>
            <person name="Frey-Klett P."/>
            <person name="Fourrey C."/>
            <person name="Feussner I."/>
            <person name="Gay G."/>
            <person name="Grimwood J."/>
            <person name="Hoegger P.J."/>
            <person name="Jain P."/>
            <person name="Kilaru S."/>
            <person name="Labbe J."/>
            <person name="Lin Y.C."/>
            <person name="Legue V."/>
            <person name="Le Tacon F."/>
            <person name="Marmeisse R."/>
            <person name="Melayah D."/>
            <person name="Montanini B."/>
            <person name="Muratet M."/>
            <person name="Nehls U."/>
            <person name="Niculita-Hirzel H."/>
            <person name="Oudot-Le Secq M.P."/>
            <person name="Peter M."/>
            <person name="Quesneville H."/>
            <person name="Rajashekar B."/>
            <person name="Reich M."/>
            <person name="Rouhier N."/>
            <person name="Schmutz J."/>
            <person name="Yin T."/>
            <person name="Chalot M."/>
            <person name="Henrissat B."/>
            <person name="Kuees U."/>
            <person name="Lucas S."/>
            <person name="Van de Peer Y."/>
            <person name="Podila G.K."/>
            <person name="Polle A."/>
            <person name="Pukkila P.J."/>
            <person name="Richardson P.M."/>
            <person name="Rouze P."/>
            <person name="Sanders I.R."/>
            <person name="Stajich J.E."/>
            <person name="Tunlid A."/>
            <person name="Tuskan G."/>
            <person name="Grigoriev I.V."/>
        </authorList>
    </citation>
    <scope>NUCLEOTIDE SEQUENCE [LARGE SCALE GENOMIC DNA]</scope>
    <source>
        <strain evidence="4">S238N-H82 / ATCC MYA-4686</strain>
    </source>
</reference>
<keyword evidence="4" id="KW-1185">Reference proteome</keyword>
<dbReference type="HOGENOM" id="CLU_2027125_0_0_1"/>
<protein>
    <submittedName>
        <fullName evidence="3">Predicted protein</fullName>
    </submittedName>
</protein>
<dbReference type="RefSeq" id="XP_001877611.1">
    <property type="nucleotide sequence ID" value="XM_001877576.1"/>
</dbReference>
<feature type="signal peptide" evidence="2">
    <location>
        <begin position="1"/>
        <end position="20"/>
    </location>
</feature>
<sequence length="122" mass="12820">MRLSSTFAFITLVLATTSMALPRHGKGTGGTVMGVGPWPSPPAGPPPPPPPPPGPSNPKRIGRRAIKGQPRAGPRKVNMAGAPALDPEDIHDIVMAPWPSPPPQPPSRSGRKRIRRTAIEVV</sequence>
<evidence type="ECO:0000256" key="1">
    <source>
        <dbReference type="SAM" id="MobiDB-lite"/>
    </source>
</evidence>
<gene>
    <name evidence="3" type="ORF">LACBIDRAFT_314244</name>
</gene>
<dbReference type="InParanoid" id="B0D1W6"/>
<name>B0D1W6_LACBS</name>
<feature type="compositionally biased region" description="Pro residues" evidence="1">
    <location>
        <begin position="38"/>
        <end position="56"/>
    </location>
</feature>
<dbReference type="AlphaFoldDB" id="B0D1W6"/>
<dbReference type="KEGG" id="lbc:LACBIDRAFT_314244"/>
<organism evidence="4">
    <name type="scientific">Laccaria bicolor (strain S238N-H82 / ATCC MYA-4686)</name>
    <name type="common">Bicoloured deceiver</name>
    <name type="synonym">Laccaria laccata var. bicolor</name>
    <dbReference type="NCBI Taxonomy" id="486041"/>
    <lineage>
        <taxon>Eukaryota</taxon>
        <taxon>Fungi</taxon>
        <taxon>Dikarya</taxon>
        <taxon>Basidiomycota</taxon>
        <taxon>Agaricomycotina</taxon>
        <taxon>Agaricomycetes</taxon>
        <taxon>Agaricomycetidae</taxon>
        <taxon>Agaricales</taxon>
        <taxon>Agaricineae</taxon>
        <taxon>Hydnangiaceae</taxon>
        <taxon>Laccaria</taxon>
    </lineage>
</organism>
<evidence type="ECO:0000313" key="3">
    <source>
        <dbReference type="EMBL" id="EDR11714.1"/>
    </source>
</evidence>
<proteinExistence type="predicted"/>
<dbReference type="GeneID" id="6073218"/>
<accession>B0D1W6</accession>
<evidence type="ECO:0000313" key="4">
    <source>
        <dbReference type="Proteomes" id="UP000001194"/>
    </source>
</evidence>
<dbReference type="Proteomes" id="UP000001194">
    <property type="component" value="Unassembled WGS sequence"/>
</dbReference>